<evidence type="ECO:0000256" key="4">
    <source>
        <dbReference type="ARBA" id="ARBA00022989"/>
    </source>
</evidence>
<dbReference type="Pfam" id="PF00083">
    <property type="entry name" value="Sugar_tr"/>
    <property type="match status" value="1"/>
</dbReference>
<dbReference type="Proteomes" id="UP001165189">
    <property type="component" value="Unassembled WGS sequence"/>
</dbReference>
<feature type="domain" description="Major facilitator superfamily (MFS) profile" evidence="7">
    <location>
        <begin position="12"/>
        <end position="140"/>
    </location>
</feature>
<organism evidence="8 9">
    <name type="scientific">Aspergillus oryzae var. brunneus</name>
    <dbReference type="NCBI Taxonomy" id="332754"/>
    <lineage>
        <taxon>Eukaryota</taxon>
        <taxon>Fungi</taxon>
        <taxon>Dikarya</taxon>
        <taxon>Ascomycota</taxon>
        <taxon>Pezizomycotina</taxon>
        <taxon>Eurotiomycetes</taxon>
        <taxon>Eurotiomycetidae</taxon>
        <taxon>Eurotiales</taxon>
        <taxon>Aspergillaceae</taxon>
        <taxon>Aspergillus</taxon>
        <taxon>Aspergillus subgen. Circumdati</taxon>
    </lineage>
</organism>
<reference evidence="8" key="1">
    <citation type="submission" date="2023-04" db="EMBL/GenBank/DDBJ databases">
        <title>Aspergillus oryzae var. brunneus NBRC 4377.</title>
        <authorList>
            <person name="Ichikawa N."/>
            <person name="Sato H."/>
            <person name="Tonouchi N."/>
        </authorList>
    </citation>
    <scope>NUCLEOTIDE SEQUENCE</scope>
    <source>
        <strain evidence="8">NBRC 4377</strain>
    </source>
</reference>
<feature type="transmembrane region" description="Helical" evidence="6">
    <location>
        <begin position="101"/>
        <end position="120"/>
    </location>
</feature>
<comment type="caution">
    <text evidence="8">The sequence shown here is derived from an EMBL/GenBank/DDBJ whole genome shotgun (WGS) entry which is preliminary data.</text>
</comment>
<dbReference type="InterPro" id="IPR020846">
    <property type="entry name" value="MFS_dom"/>
</dbReference>
<evidence type="ECO:0000256" key="6">
    <source>
        <dbReference type="SAM" id="Phobius"/>
    </source>
</evidence>
<feature type="transmembrane region" description="Helical" evidence="6">
    <location>
        <begin position="7"/>
        <end position="25"/>
    </location>
</feature>
<dbReference type="InterPro" id="IPR005828">
    <property type="entry name" value="MFS_sugar_transport-like"/>
</dbReference>
<protein>
    <submittedName>
        <fullName evidence="8">Unnamed protein product</fullName>
    </submittedName>
</protein>
<keyword evidence="3 6" id="KW-0812">Transmembrane</keyword>
<evidence type="ECO:0000256" key="5">
    <source>
        <dbReference type="ARBA" id="ARBA00023136"/>
    </source>
</evidence>
<comment type="subcellular location">
    <subcellularLocation>
        <location evidence="1">Membrane</location>
        <topology evidence="1">Multi-pass membrane protein</topology>
    </subcellularLocation>
</comment>
<dbReference type="PANTHER" id="PTHR48022:SF37">
    <property type="entry name" value="MAJOR FACILITATOR SUPERFAMILY (MFS) PROFILE DOMAIN-CONTAINING PROTEIN-RELATED"/>
    <property type="match status" value="1"/>
</dbReference>
<keyword evidence="9" id="KW-1185">Reference proteome</keyword>
<feature type="transmembrane region" description="Helical" evidence="6">
    <location>
        <begin position="52"/>
        <end position="69"/>
    </location>
</feature>
<keyword evidence="5 6" id="KW-0472">Membrane</keyword>
<accession>A0ABQ6L1L7</accession>
<dbReference type="PROSITE" id="PS50850">
    <property type="entry name" value="MFS"/>
    <property type="match status" value="1"/>
</dbReference>
<evidence type="ECO:0000256" key="1">
    <source>
        <dbReference type="ARBA" id="ARBA00004141"/>
    </source>
</evidence>
<dbReference type="SUPFAM" id="SSF103473">
    <property type="entry name" value="MFS general substrate transporter"/>
    <property type="match status" value="1"/>
</dbReference>
<evidence type="ECO:0000313" key="8">
    <source>
        <dbReference type="EMBL" id="GMG48720.1"/>
    </source>
</evidence>
<dbReference type="EMBL" id="BSYB01000029">
    <property type="protein sequence ID" value="GMG48720.1"/>
    <property type="molecule type" value="Genomic_DNA"/>
</dbReference>
<evidence type="ECO:0000256" key="3">
    <source>
        <dbReference type="ARBA" id="ARBA00022692"/>
    </source>
</evidence>
<keyword evidence="4 6" id="KW-1133">Transmembrane helix</keyword>
<evidence type="ECO:0000256" key="2">
    <source>
        <dbReference type="ARBA" id="ARBA00010992"/>
    </source>
</evidence>
<evidence type="ECO:0000313" key="9">
    <source>
        <dbReference type="Proteomes" id="UP001165189"/>
    </source>
</evidence>
<proteinExistence type="inferred from homology"/>
<sequence length="140" mass="14655">MTFPPKVYQFLVGTFAALGSFLYGYDLTIVAEGKLTNSELFRPPLPGGTDEAFSFFMLVVSSGSFLSFFSPSTTQIGLVASLLTAGAVVGAGIAYPCSDYFGRRATILAGGLIFCLGGALQADAQNYAYILGGRFIAGMS</sequence>
<dbReference type="PANTHER" id="PTHR48022">
    <property type="entry name" value="PLASTIDIC GLUCOSE TRANSPORTER 4"/>
    <property type="match status" value="1"/>
</dbReference>
<gene>
    <name evidence="8" type="ORF">Aory05_000738800</name>
</gene>
<dbReference type="InterPro" id="IPR036259">
    <property type="entry name" value="MFS_trans_sf"/>
</dbReference>
<comment type="similarity">
    <text evidence="2">Belongs to the major facilitator superfamily. Sugar transporter (TC 2.A.1.1) family.</text>
</comment>
<dbReference type="InterPro" id="IPR050360">
    <property type="entry name" value="MFS_Sugar_Transporters"/>
</dbReference>
<feature type="transmembrane region" description="Helical" evidence="6">
    <location>
        <begin position="76"/>
        <end position="95"/>
    </location>
</feature>
<dbReference type="Gene3D" id="1.20.1250.20">
    <property type="entry name" value="MFS general substrate transporter like domains"/>
    <property type="match status" value="1"/>
</dbReference>
<evidence type="ECO:0000259" key="7">
    <source>
        <dbReference type="PROSITE" id="PS50850"/>
    </source>
</evidence>
<name>A0ABQ6L1L7_ASPOZ</name>